<name>A0A2S3Z5T7_9MICO</name>
<protein>
    <submittedName>
        <fullName evidence="1">Uncharacterized protein</fullName>
    </submittedName>
</protein>
<dbReference type="EMBL" id="PPXF01000065">
    <property type="protein sequence ID" value="POH59603.1"/>
    <property type="molecule type" value="Genomic_DNA"/>
</dbReference>
<evidence type="ECO:0000313" key="1">
    <source>
        <dbReference type="EMBL" id="POH59603.1"/>
    </source>
</evidence>
<dbReference type="Proteomes" id="UP000237104">
    <property type="component" value="Unassembled WGS sequence"/>
</dbReference>
<organism evidence="1 2">
    <name type="scientific">Cryobacterium zongtaii</name>
    <dbReference type="NCBI Taxonomy" id="1259217"/>
    <lineage>
        <taxon>Bacteria</taxon>
        <taxon>Bacillati</taxon>
        <taxon>Actinomycetota</taxon>
        <taxon>Actinomycetes</taxon>
        <taxon>Micrococcales</taxon>
        <taxon>Microbacteriaceae</taxon>
        <taxon>Cryobacterium</taxon>
    </lineage>
</organism>
<proteinExistence type="predicted"/>
<accession>A0A2S3Z5T7</accession>
<comment type="caution">
    <text evidence="1">The sequence shown here is derived from an EMBL/GenBank/DDBJ whole genome shotgun (WGS) entry which is preliminary data.</text>
</comment>
<evidence type="ECO:0000313" key="2">
    <source>
        <dbReference type="Proteomes" id="UP000237104"/>
    </source>
</evidence>
<gene>
    <name evidence="1" type="ORF">C3B59_17045</name>
</gene>
<sequence length="183" mass="19358">MGLGTEPVLPHTPPADASIPGDDEFWEANYAPLGTATAAIEEQFSEEFGYAFFDKTPAMHVAFKGPAPAEAVALLQNTGLPFVIVESVGFNAAEYQAAANEVSRQTRQYVSAERQVQVSQSPSTVPGLIEVSFQSLDPTLTTDPGLAESIDVDPPFSVAFDATNTSPVTMGVGTEQVLPPIDK</sequence>
<dbReference type="AlphaFoldDB" id="A0A2S3Z5T7"/>
<reference evidence="1 2" key="1">
    <citation type="submission" date="2018-01" db="EMBL/GenBank/DDBJ databases">
        <title>Cryobacterium sp. nov., from glaciers in China.</title>
        <authorList>
            <person name="Liu Q."/>
            <person name="Xin Y.-H."/>
        </authorList>
    </citation>
    <scope>NUCLEOTIDE SEQUENCE [LARGE SCALE GENOMIC DNA]</scope>
    <source>
        <strain evidence="1 2">TMB1-8</strain>
    </source>
</reference>